<evidence type="ECO:0000256" key="1">
    <source>
        <dbReference type="SAM" id="MobiDB-lite"/>
    </source>
</evidence>
<evidence type="ECO:0008006" key="4">
    <source>
        <dbReference type="Google" id="ProtNLM"/>
    </source>
</evidence>
<organism evidence="2 3">
    <name type="scientific">Sorangium atrum</name>
    <dbReference type="NCBI Taxonomy" id="2995308"/>
    <lineage>
        <taxon>Bacteria</taxon>
        <taxon>Pseudomonadati</taxon>
        <taxon>Myxococcota</taxon>
        <taxon>Polyangia</taxon>
        <taxon>Polyangiales</taxon>
        <taxon>Polyangiaceae</taxon>
        <taxon>Sorangium</taxon>
    </lineage>
</organism>
<protein>
    <recommendedName>
        <fullName evidence="4">Tryptophan synthase alpha chain</fullName>
    </recommendedName>
</protein>
<sequence>MGSSPASASGPCRRAGGTSSALLQLFVLAALVGCSVEERRFVGGGGGAGGTGGAGAGETSSDAASSSDAVSSAGSGGSCTGPSDCPAPAEPCQVPACVAGRCGTAPLPEGTEIAPNAGDCQRLLCDGRGAQVAVAADEPEDDHNPCTADTCVGTTPKHTPQPGSCPAGRCDDAGNCVPAAECSRDAECGASTECIRYTCDNGLCAAQPAPAGTFCNSLQDQCDGAGRCIDCVNSGGCGECCVCSAAGVCVQA</sequence>
<feature type="region of interest" description="Disordered" evidence="1">
    <location>
        <begin position="45"/>
        <end position="73"/>
    </location>
</feature>
<accession>A0ABT5C517</accession>
<proteinExistence type="predicted"/>
<dbReference type="RefSeq" id="WP_272098650.1">
    <property type="nucleotide sequence ID" value="NZ_JAQNDK010000003.1"/>
</dbReference>
<evidence type="ECO:0000313" key="3">
    <source>
        <dbReference type="Proteomes" id="UP001217485"/>
    </source>
</evidence>
<reference evidence="2 3" key="1">
    <citation type="submission" date="2023-01" db="EMBL/GenBank/DDBJ databases">
        <title>Minimal conservation of predation-associated metabolite biosynthetic gene clusters underscores biosynthetic potential of Myxococcota including descriptions for ten novel species: Archangium lansinium sp. nov., Myxococcus landrumus sp. nov., Nannocystis bai.</title>
        <authorList>
            <person name="Ahearne A."/>
            <person name="Stevens C."/>
            <person name="Dowd S."/>
        </authorList>
    </citation>
    <scope>NUCLEOTIDE SEQUENCE [LARGE SCALE GENOMIC DNA]</scope>
    <source>
        <strain evidence="2 3">WIWO2</strain>
    </source>
</reference>
<keyword evidence="3" id="KW-1185">Reference proteome</keyword>
<feature type="compositionally biased region" description="Gly residues" evidence="1">
    <location>
        <begin position="45"/>
        <end position="56"/>
    </location>
</feature>
<name>A0ABT5C517_9BACT</name>
<dbReference type="Proteomes" id="UP001217485">
    <property type="component" value="Unassembled WGS sequence"/>
</dbReference>
<dbReference type="EMBL" id="JAQNDK010000003">
    <property type="protein sequence ID" value="MDC0681510.1"/>
    <property type="molecule type" value="Genomic_DNA"/>
</dbReference>
<feature type="compositionally biased region" description="Low complexity" evidence="1">
    <location>
        <begin position="57"/>
        <end position="73"/>
    </location>
</feature>
<evidence type="ECO:0000313" key="2">
    <source>
        <dbReference type="EMBL" id="MDC0681510.1"/>
    </source>
</evidence>
<gene>
    <name evidence="2" type="ORF">POL72_27465</name>
</gene>
<comment type="caution">
    <text evidence="2">The sequence shown here is derived from an EMBL/GenBank/DDBJ whole genome shotgun (WGS) entry which is preliminary data.</text>
</comment>